<keyword evidence="3" id="KW-1185">Reference proteome</keyword>
<reference evidence="2 3" key="1">
    <citation type="submission" date="2018-01" db="EMBL/GenBank/DDBJ databases">
        <title>Genomic Encyclopedia of Archaeal and Bacterial Type Strains, Phase II (KMG-II): from individual species to whole genera.</title>
        <authorList>
            <person name="Goeker M."/>
        </authorList>
    </citation>
    <scope>NUCLEOTIDE SEQUENCE [LARGE SCALE GENOMIC DNA]</scope>
    <source>
        <strain evidence="2 3">DSM 12048</strain>
    </source>
</reference>
<accession>A0A2S5JJC7</accession>
<feature type="compositionally biased region" description="Polar residues" evidence="1">
    <location>
        <begin position="566"/>
        <end position="576"/>
    </location>
</feature>
<comment type="caution">
    <text evidence="2">The sequence shown here is derived from an EMBL/GenBank/DDBJ whole genome shotgun (WGS) entry which is preliminary data.</text>
</comment>
<sequence>MKYYDVFGESGYDSAFLTTYAFSAQAFEDVPFPRLRGAGCRNISVLADQGMVNTSFEEFGPPRFAGTLYHVVKISVPGAFHPKITLLSGAEKGRLLIGSANLTGLGLGGNRELIADIPYTAERPEYLHIFGQALRYIAGHVPSDDPWFSSALERAFRQSRWLQTAYLDETSEDLEDLKLIIDRPDEAILGQIVKAIGGDPIERLIVISPFWDEGLEGLRRLRNALGNPETDLLVQSSAGQFPVESVTRHDKLRLFDAAVDGSARFVHAKLFLARGATWDHVISGSMNCSFPALLGPEASNGNAEAGIYKRVIRGAALTTLGLEGYEDHPLQFSDLPPKDQRASVLSSPPDPADAGTFELHACRLTWRPPVHGAFDAREIRLLDRDGSETGQVLEIGAASGKNWEIDPDLPRPRLAVVVATDGTRSAPTYVIDLDVLASSTRPVQRGRKRRIIDELEELEQEDLTILEALNELEMLDDPSQNEISAQSKPHAKETSTDSENKDHKVLPYEAFVQARNRAREQDQHRPHWVAGRGETAASVINACLNRLVGLVSEDFSEADERALMQDASTDLRTTEPSQDDENTAESHDNSVSKQEKSAQRARAKATARKFLEAVQSFEKRTASLKKKRITTAELVRLRALLQVVMASAVPISGASRAHQVLTLNSKDGTEWPRLIGRLLLQHFGTIRALQLLDVEADEAEHTRVLDYLATARFAARAAVKGASASPALAPIQRKLKEIAADIDTQVKAISKGNDSDSASLAGLEEKLETRFGYLFS</sequence>
<dbReference type="RefSeq" id="WP_104070233.1">
    <property type="nucleotide sequence ID" value="NZ_PRDS01000003.1"/>
</dbReference>
<dbReference type="Gene3D" id="3.30.870.10">
    <property type="entry name" value="Endonuclease Chain A"/>
    <property type="match status" value="1"/>
</dbReference>
<feature type="compositionally biased region" description="Basic and acidic residues" evidence="1">
    <location>
        <begin position="490"/>
        <end position="504"/>
    </location>
</feature>
<dbReference type="Proteomes" id="UP000239736">
    <property type="component" value="Unassembled WGS sequence"/>
</dbReference>
<feature type="region of interest" description="Disordered" evidence="1">
    <location>
        <begin position="566"/>
        <end position="602"/>
    </location>
</feature>
<dbReference type="CDD" id="cd09176">
    <property type="entry name" value="PLDc_unchar6"/>
    <property type="match status" value="1"/>
</dbReference>
<dbReference type="AlphaFoldDB" id="A0A2S5JJC7"/>
<organism evidence="2 3">
    <name type="scientific">Albidovulum inexpectatum</name>
    <dbReference type="NCBI Taxonomy" id="196587"/>
    <lineage>
        <taxon>Bacteria</taxon>
        <taxon>Pseudomonadati</taxon>
        <taxon>Pseudomonadota</taxon>
        <taxon>Alphaproteobacteria</taxon>
        <taxon>Rhodobacterales</taxon>
        <taxon>Paracoccaceae</taxon>
        <taxon>Albidovulum</taxon>
    </lineage>
</organism>
<evidence type="ECO:0000256" key="1">
    <source>
        <dbReference type="SAM" id="MobiDB-lite"/>
    </source>
</evidence>
<evidence type="ECO:0000313" key="2">
    <source>
        <dbReference type="EMBL" id="PPB81355.1"/>
    </source>
</evidence>
<protein>
    <submittedName>
        <fullName evidence="2">Uncharacterized protein</fullName>
    </submittedName>
</protein>
<proteinExistence type="predicted"/>
<dbReference type="CDD" id="cd09117">
    <property type="entry name" value="PLDc_Bfil_DEXD_like"/>
    <property type="match status" value="1"/>
</dbReference>
<feature type="compositionally biased region" description="Basic and acidic residues" evidence="1">
    <location>
        <begin position="584"/>
        <end position="598"/>
    </location>
</feature>
<feature type="region of interest" description="Disordered" evidence="1">
    <location>
        <begin position="480"/>
        <end position="504"/>
    </location>
</feature>
<dbReference type="EMBL" id="PRDS01000003">
    <property type="protein sequence ID" value="PPB81355.1"/>
    <property type="molecule type" value="Genomic_DNA"/>
</dbReference>
<name>A0A2S5JJC7_9RHOB</name>
<dbReference type="InterPro" id="IPR059166">
    <property type="entry name" value="PLD-like_cat"/>
</dbReference>
<dbReference type="OrthoDB" id="7784537at2"/>
<evidence type="ECO:0000313" key="3">
    <source>
        <dbReference type="Proteomes" id="UP000239736"/>
    </source>
</evidence>
<gene>
    <name evidence="2" type="ORF">LV82_01402</name>
</gene>